<reference evidence="1" key="1">
    <citation type="submission" date="2020-05" db="EMBL/GenBank/DDBJ databases">
        <title>WGS assembly of Panicum virgatum.</title>
        <authorList>
            <person name="Lovell J.T."/>
            <person name="Jenkins J."/>
            <person name="Shu S."/>
            <person name="Juenger T.E."/>
            <person name="Schmutz J."/>
        </authorList>
    </citation>
    <scope>NUCLEOTIDE SEQUENCE</scope>
    <source>
        <strain evidence="1">AP13</strain>
    </source>
</reference>
<sequence>MDQFGWLRHASRSLVLRSGEVAAQRSTWIRPNAPCSSTGMYIGDRWELVTENMTGKSVMIGAGILLLIHLILSR</sequence>
<proteinExistence type="predicted"/>
<dbReference type="Proteomes" id="UP000823388">
    <property type="component" value="Chromosome 4K"/>
</dbReference>
<name>A0A8T0TIX3_PANVG</name>
<keyword evidence="2" id="KW-1185">Reference proteome</keyword>
<accession>A0A8T0TIX3</accession>
<dbReference type="AlphaFoldDB" id="A0A8T0TIX3"/>
<organism evidence="1 2">
    <name type="scientific">Panicum virgatum</name>
    <name type="common">Blackwell switchgrass</name>
    <dbReference type="NCBI Taxonomy" id="38727"/>
    <lineage>
        <taxon>Eukaryota</taxon>
        <taxon>Viridiplantae</taxon>
        <taxon>Streptophyta</taxon>
        <taxon>Embryophyta</taxon>
        <taxon>Tracheophyta</taxon>
        <taxon>Spermatophyta</taxon>
        <taxon>Magnoliopsida</taxon>
        <taxon>Liliopsida</taxon>
        <taxon>Poales</taxon>
        <taxon>Poaceae</taxon>
        <taxon>PACMAD clade</taxon>
        <taxon>Panicoideae</taxon>
        <taxon>Panicodae</taxon>
        <taxon>Paniceae</taxon>
        <taxon>Panicinae</taxon>
        <taxon>Panicum</taxon>
        <taxon>Panicum sect. Hiantes</taxon>
    </lineage>
</organism>
<evidence type="ECO:0000313" key="2">
    <source>
        <dbReference type="Proteomes" id="UP000823388"/>
    </source>
</evidence>
<gene>
    <name evidence="1" type="ORF">PVAP13_4KG213605</name>
</gene>
<protein>
    <submittedName>
        <fullName evidence="1">Uncharacterized protein</fullName>
    </submittedName>
</protein>
<dbReference type="EMBL" id="CM029043">
    <property type="protein sequence ID" value="KAG2611801.1"/>
    <property type="molecule type" value="Genomic_DNA"/>
</dbReference>
<comment type="caution">
    <text evidence="1">The sequence shown here is derived from an EMBL/GenBank/DDBJ whole genome shotgun (WGS) entry which is preliminary data.</text>
</comment>
<evidence type="ECO:0000313" key="1">
    <source>
        <dbReference type="EMBL" id="KAG2611801.1"/>
    </source>
</evidence>